<gene>
    <name evidence="1" type="ORF">EKO27_g8796</name>
</gene>
<dbReference type="Gene3D" id="3.80.10.10">
    <property type="entry name" value="Ribonuclease Inhibitor"/>
    <property type="match status" value="1"/>
</dbReference>
<proteinExistence type="predicted"/>
<accession>A0A439CVX8</accession>
<evidence type="ECO:0000313" key="1">
    <source>
        <dbReference type="EMBL" id="RWA06300.1"/>
    </source>
</evidence>
<organism evidence="1 2">
    <name type="scientific">Xylaria grammica</name>
    <dbReference type="NCBI Taxonomy" id="363999"/>
    <lineage>
        <taxon>Eukaryota</taxon>
        <taxon>Fungi</taxon>
        <taxon>Dikarya</taxon>
        <taxon>Ascomycota</taxon>
        <taxon>Pezizomycotina</taxon>
        <taxon>Sordariomycetes</taxon>
        <taxon>Xylariomycetidae</taxon>
        <taxon>Xylariales</taxon>
        <taxon>Xylariaceae</taxon>
        <taxon>Xylaria</taxon>
    </lineage>
</organism>
<protein>
    <submittedName>
        <fullName evidence="1">Uncharacterized protein</fullName>
    </submittedName>
</protein>
<dbReference type="SUPFAM" id="SSF52047">
    <property type="entry name" value="RNI-like"/>
    <property type="match status" value="1"/>
</dbReference>
<comment type="caution">
    <text evidence="1">The sequence shown here is derived from an EMBL/GenBank/DDBJ whole genome shotgun (WGS) entry which is preliminary data.</text>
</comment>
<dbReference type="EMBL" id="RYZI01000348">
    <property type="protein sequence ID" value="RWA06300.1"/>
    <property type="molecule type" value="Genomic_DNA"/>
</dbReference>
<reference evidence="1 2" key="1">
    <citation type="submission" date="2018-12" db="EMBL/GenBank/DDBJ databases">
        <title>Draft genome sequence of Xylaria grammica IHI A82.</title>
        <authorList>
            <person name="Buettner E."/>
            <person name="Kellner H."/>
        </authorList>
    </citation>
    <scope>NUCLEOTIDE SEQUENCE [LARGE SCALE GENOMIC DNA]</scope>
    <source>
        <strain evidence="1 2">IHI A82</strain>
    </source>
</reference>
<keyword evidence="2" id="KW-1185">Reference proteome</keyword>
<dbReference type="InterPro" id="IPR032675">
    <property type="entry name" value="LRR_dom_sf"/>
</dbReference>
<evidence type="ECO:0000313" key="2">
    <source>
        <dbReference type="Proteomes" id="UP000286045"/>
    </source>
</evidence>
<dbReference type="AlphaFoldDB" id="A0A439CVX8"/>
<name>A0A439CVX8_9PEZI</name>
<dbReference type="Proteomes" id="UP000286045">
    <property type="component" value="Unassembled WGS sequence"/>
</dbReference>
<sequence length="312" mass="35422">MSVARSAAGRFASIEELLLILAEYVNDEATLWSLCLSNWRFNCVFTPKLAERVVVRVQKHDDEATVQRIVGGLVAGPYLHDLRHLRLIINNGPAFPEKTLEMVKSLLSGTVCLKVFSWDSIDGDIPVSILVHLSENCPQLEELHLRSGPELNNYGSGFRDVLDRPTFESVRVFTCRSMGTWHALYILNQCPNVETVEMTHMGYMLALGWVHSGYHAHLRALVAREESIRAHSGKPLKMDMCYSRSMKATYDCEVCDSPGMRSYKQDDARYTDVWPWASGRARQYLNEGQVRHITYEYPNPEPAERSGTPLDE</sequence>